<keyword evidence="2" id="KW-0238">DNA-binding</keyword>
<dbReference type="Pfam" id="PF12833">
    <property type="entry name" value="HTH_18"/>
    <property type="match status" value="1"/>
</dbReference>
<dbReference type="GO" id="GO:0000976">
    <property type="term" value="F:transcription cis-regulatory region binding"/>
    <property type="evidence" value="ECO:0007669"/>
    <property type="project" value="TreeGrafter"/>
</dbReference>
<dbReference type="PANTHER" id="PTHR47894:SF4">
    <property type="entry name" value="HTH-TYPE TRANSCRIPTIONAL REGULATOR GADX"/>
    <property type="match status" value="1"/>
</dbReference>
<dbReference type="Gene3D" id="1.10.10.60">
    <property type="entry name" value="Homeodomain-like"/>
    <property type="match status" value="1"/>
</dbReference>
<dbReference type="InterPro" id="IPR018060">
    <property type="entry name" value="HTH_AraC"/>
</dbReference>
<evidence type="ECO:0000313" key="5">
    <source>
        <dbReference type="EMBL" id="ARJ44387.1"/>
    </source>
</evidence>
<keyword evidence="6" id="KW-1185">Reference proteome</keyword>
<organism evidence="5 6">
    <name type="scientific">Pantoea alhagi</name>
    <dbReference type="NCBI Taxonomy" id="1891675"/>
    <lineage>
        <taxon>Bacteria</taxon>
        <taxon>Pseudomonadati</taxon>
        <taxon>Pseudomonadota</taxon>
        <taxon>Gammaproteobacteria</taxon>
        <taxon>Enterobacterales</taxon>
        <taxon>Erwiniaceae</taxon>
        <taxon>Pantoea</taxon>
    </lineage>
</organism>
<gene>
    <name evidence="5" type="ORF">B1H58_20415</name>
</gene>
<evidence type="ECO:0000313" key="6">
    <source>
        <dbReference type="Proteomes" id="UP000192900"/>
    </source>
</evidence>
<dbReference type="SMART" id="SM00342">
    <property type="entry name" value="HTH_ARAC"/>
    <property type="match status" value="1"/>
</dbReference>
<proteinExistence type="predicted"/>
<dbReference type="KEGG" id="palh:B1H58_20415"/>
<keyword evidence="3" id="KW-0804">Transcription</keyword>
<dbReference type="GO" id="GO:0003700">
    <property type="term" value="F:DNA-binding transcription factor activity"/>
    <property type="evidence" value="ECO:0007669"/>
    <property type="project" value="InterPro"/>
</dbReference>
<accession>A0A1W6BBE7</accession>
<evidence type="ECO:0000256" key="1">
    <source>
        <dbReference type="ARBA" id="ARBA00023015"/>
    </source>
</evidence>
<dbReference type="SUPFAM" id="SSF46689">
    <property type="entry name" value="Homeodomain-like"/>
    <property type="match status" value="1"/>
</dbReference>
<evidence type="ECO:0000256" key="3">
    <source>
        <dbReference type="ARBA" id="ARBA00023163"/>
    </source>
</evidence>
<dbReference type="AlphaFoldDB" id="A0A1W6BBE7"/>
<sequence>MNNTSINKAWFLKVPLDVLEEISCKVKAMPYQPVKCCVANNESKRIIPSLMLLINLISILATDSSEIDCSIIHHSLINLSLAIKHKDSKKTPTSKKNASKKIKSLIIANPTRDWCSSDFEEDLHVSGATLRRRLAQEGTSLRQLIRDTRMELALKLIKTSDKSIKVIALECGYSSASCFSRNFTSHFGLDPSSVNSCSLQYKDFS</sequence>
<keyword evidence="5" id="KW-0614">Plasmid</keyword>
<name>A0A1W6BBE7_9GAMM</name>
<protein>
    <recommendedName>
        <fullName evidence="4">HTH araC/xylS-type domain-containing protein</fullName>
    </recommendedName>
</protein>
<dbReference type="EMBL" id="CP019707">
    <property type="protein sequence ID" value="ARJ44387.1"/>
    <property type="molecule type" value="Genomic_DNA"/>
</dbReference>
<reference evidence="5 6" key="1">
    <citation type="submission" date="2017-02" db="EMBL/GenBank/DDBJ databases">
        <title>Complete genome sequence of the drought resistance-promoting endophyte Pantoea alhagi LTYR-11Z.</title>
        <authorList>
            <person name="Zhang L."/>
        </authorList>
    </citation>
    <scope>NUCLEOTIDE SEQUENCE [LARGE SCALE GENOMIC DNA]</scope>
    <source>
        <strain evidence="5 6">LTYR-11Z</strain>
        <plasmid evidence="6">Plasmid ppaltyr11z</plasmid>
    </source>
</reference>
<dbReference type="Proteomes" id="UP000192900">
    <property type="component" value="Plasmid pPALTYR11Z"/>
</dbReference>
<geneLocation type="plasmid" evidence="6">
    <name>ppaltyr11z</name>
</geneLocation>
<feature type="domain" description="HTH araC/xylS-type" evidence="4">
    <location>
        <begin position="100"/>
        <end position="197"/>
    </location>
</feature>
<evidence type="ECO:0000256" key="2">
    <source>
        <dbReference type="ARBA" id="ARBA00023125"/>
    </source>
</evidence>
<evidence type="ECO:0000259" key="4">
    <source>
        <dbReference type="PROSITE" id="PS01124"/>
    </source>
</evidence>
<dbReference type="PANTHER" id="PTHR47894">
    <property type="entry name" value="HTH-TYPE TRANSCRIPTIONAL REGULATOR GADX"/>
    <property type="match status" value="1"/>
</dbReference>
<dbReference type="InterPro" id="IPR009057">
    <property type="entry name" value="Homeodomain-like_sf"/>
</dbReference>
<dbReference type="PROSITE" id="PS01124">
    <property type="entry name" value="HTH_ARAC_FAMILY_2"/>
    <property type="match status" value="1"/>
</dbReference>
<dbReference type="RefSeq" id="WP_167373309.1">
    <property type="nucleotide sequence ID" value="NZ_CP019707.1"/>
</dbReference>
<dbReference type="GO" id="GO:0005829">
    <property type="term" value="C:cytosol"/>
    <property type="evidence" value="ECO:0007669"/>
    <property type="project" value="TreeGrafter"/>
</dbReference>
<keyword evidence="1" id="KW-0805">Transcription regulation</keyword>